<evidence type="ECO:0000313" key="2">
    <source>
        <dbReference type="Proteomes" id="UP000253664"/>
    </source>
</evidence>
<comment type="caution">
    <text evidence="1">The sequence shown here is derived from an EMBL/GenBank/DDBJ whole genome shotgun (WGS) entry which is preliminary data.</text>
</comment>
<dbReference type="STRING" id="1330021.A0A367LNX7"/>
<dbReference type="OrthoDB" id="5576763at2759"/>
<dbReference type="EMBL" id="LKCN02000001">
    <property type="protein sequence ID" value="RCI16120.1"/>
    <property type="molecule type" value="Genomic_DNA"/>
</dbReference>
<reference evidence="1 2" key="1">
    <citation type="journal article" date="2015" name="BMC Genomics">
        <title>Insights from the genome of Ophiocordyceps polyrhachis-furcata to pathogenicity and host specificity in insect fungi.</title>
        <authorList>
            <person name="Wichadakul D."/>
            <person name="Kobmoo N."/>
            <person name="Ingsriswang S."/>
            <person name="Tangphatsornruang S."/>
            <person name="Chantasingh D."/>
            <person name="Luangsa-ard J.J."/>
            <person name="Eurwilaichitr L."/>
        </authorList>
    </citation>
    <scope>NUCLEOTIDE SEQUENCE [LARGE SCALE GENOMIC DNA]</scope>
    <source>
        <strain evidence="1 2">BCC 54312</strain>
    </source>
</reference>
<dbReference type="AlphaFoldDB" id="A0A367LNX7"/>
<name>A0A367LNX7_9HYPO</name>
<proteinExistence type="predicted"/>
<evidence type="ECO:0000313" key="1">
    <source>
        <dbReference type="EMBL" id="RCI16120.1"/>
    </source>
</evidence>
<keyword evidence="2" id="KW-1185">Reference proteome</keyword>
<accession>A0A367LNX7</accession>
<gene>
    <name evidence="1" type="ORF">L249_3267</name>
</gene>
<sequence length="256" mass="27603">MLSYSRSFGSSIRSSTTMKPAALLLASSAPCALALVYNEWSFDQVPAAGLDDIIFPFNVATAPHKTGFYFAQQFSFKNLPDVGYTGVQPREDKGGAPILHFVFSTFQAGSTTTDSKRCKPGADGGPGVSCAIEIPADYRPDYYFKVANVGGATWRGSVISAGGREMTIGEWTLPKKGGKIQGSQVGFVEYYPWNSVSSHDCRHLPMTEATFGHPLSSTAGARGGRTRKPFEKRDCVGKVGFSVKEVKDGWKVKVGF</sequence>
<protein>
    <submittedName>
        <fullName evidence="1">Uncharacterized protein</fullName>
    </submittedName>
</protein>
<dbReference type="Proteomes" id="UP000253664">
    <property type="component" value="Unassembled WGS sequence"/>
</dbReference>
<organism evidence="1 2">
    <name type="scientific">Ophiocordyceps polyrhachis-furcata BCC 54312</name>
    <dbReference type="NCBI Taxonomy" id="1330021"/>
    <lineage>
        <taxon>Eukaryota</taxon>
        <taxon>Fungi</taxon>
        <taxon>Dikarya</taxon>
        <taxon>Ascomycota</taxon>
        <taxon>Pezizomycotina</taxon>
        <taxon>Sordariomycetes</taxon>
        <taxon>Hypocreomycetidae</taxon>
        <taxon>Hypocreales</taxon>
        <taxon>Ophiocordycipitaceae</taxon>
        <taxon>Ophiocordyceps</taxon>
    </lineage>
</organism>